<evidence type="ECO:0000313" key="3">
    <source>
        <dbReference type="Proteomes" id="UP000475117"/>
    </source>
</evidence>
<gene>
    <name evidence="2" type="ORF">G3M56_013650</name>
</gene>
<dbReference type="RefSeq" id="WP_164364743.1">
    <property type="nucleotide sequence ID" value="NZ_CP066776.1"/>
</dbReference>
<dbReference type="Proteomes" id="UP000475117">
    <property type="component" value="Chromosome"/>
</dbReference>
<dbReference type="AlphaFoldDB" id="A0A6B3LDP2"/>
<dbReference type="KEGG" id="soa:G3M56_013650"/>
<proteinExistence type="predicted"/>
<keyword evidence="1" id="KW-0175">Coiled coil</keyword>
<reference evidence="2 3" key="1">
    <citation type="submission" date="2020-12" db="EMBL/GenBank/DDBJ databases">
        <title>Sulforoseuscoccus oceanibium gen. nov., sp. nov., a representative of the phylum Verrucomicrobia with special cytoplasmic membrane, and proposal of Sulforoseuscoccusaceae fam. nov.</title>
        <authorList>
            <person name="Xi F."/>
        </authorList>
    </citation>
    <scope>NUCLEOTIDE SEQUENCE [LARGE SCALE GENOMIC DNA]</scope>
    <source>
        <strain evidence="2 3">T37</strain>
    </source>
</reference>
<protein>
    <submittedName>
        <fullName evidence="2">Uncharacterized protein</fullName>
    </submittedName>
</protein>
<dbReference type="EMBL" id="CP066776">
    <property type="protein sequence ID" value="QQL44900.1"/>
    <property type="molecule type" value="Genomic_DNA"/>
</dbReference>
<accession>A0A6B3LDP2</accession>
<name>A0A6B3LDP2_9BACT</name>
<organism evidence="2 3">
    <name type="scientific">Sulfuriroseicoccus oceanibius</name>
    <dbReference type="NCBI Taxonomy" id="2707525"/>
    <lineage>
        <taxon>Bacteria</taxon>
        <taxon>Pseudomonadati</taxon>
        <taxon>Verrucomicrobiota</taxon>
        <taxon>Verrucomicrobiia</taxon>
        <taxon>Verrucomicrobiales</taxon>
        <taxon>Verrucomicrobiaceae</taxon>
        <taxon>Sulfuriroseicoccus</taxon>
    </lineage>
</organism>
<sequence>MARSITLFVALFCALGAAFFSYTNLNKAIKKQKDIVELTADNRQLTKDIDSTSQEIDEREGVKETALTNKGSQEGEKLTLESDLRRAKEQLPARQRKIQAQERDIENYDKTVAEIQDVLGDVGVQEPEEIEQAIQQMEQDKIALRKELEETETLAAAAAERVETAQGQLERLGGTIAKRREGIARNVIESTVAAVNNDWGFVVIDAGKSQGFSADQSLLVKRGNTYIAKLAVVSLESNRIIADVAPNSLAPGARVMPGDRVIVETPNR</sequence>
<evidence type="ECO:0000256" key="1">
    <source>
        <dbReference type="SAM" id="Coils"/>
    </source>
</evidence>
<keyword evidence="3" id="KW-1185">Reference proteome</keyword>
<feature type="coiled-coil region" evidence="1">
    <location>
        <begin position="84"/>
        <end position="168"/>
    </location>
</feature>
<evidence type="ECO:0000313" key="2">
    <source>
        <dbReference type="EMBL" id="QQL44900.1"/>
    </source>
</evidence>